<evidence type="ECO:0000259" key="2">
    <source>
        <dbReference type="Pfam" id="PF04773"/>
    </source>
</evidence>
<accession>A0A413MGR5</accession>
<evidence type="ECO:0000313" key="5">
    <source>
        <dbReference type="Proteomes" id="UP000284689"/>
    </source>
</evidence>
<dbReference type="InterPro" id="IPR012373">
    <property type="entry name" value="Ferrdict_sens_TM"/>
</dbReference>
<dbReference type="Pfam" id="PF16344">
    <property type="entry name" value="FecR_C"/>
    <property type="match status" value="1"/>
</dbReference>
<proteinExistence type="predicted"/>
<feature type="domain" description="Protein FecR C-terminal" evidence="3">
    <location>
        <begin position="242"/>
        <end position="310"/>
    </location>
</feature>
<sequence length="311" mass="37221">MEKKEVNRLIKNLLTDQLNWEEKEKLSRHKLVEERMKRQWRHATENPKDWEMGKRVWERLEKCRKRIKPTRYRFSFQRFVIAASIILFVIAGSLWLLKQNRESTTEYIVFTADKALMYILPDSSKVWLETGCNIRYAKNFESQREVWLEGEALFDVTKRKKQHFIVHIPKAYIEVKGTSFQIKKNRHNNNEITLFEGKVEFNVQATNQCITMKPKEKIIYDPETANVILEKEKYIHWEDGRYLFTDIALDNLIEIINAKYDSQITLGKNVNKKYKYSGSIYHNEPLENIIKKLCYSMSLKIEKKGELILIY</sequence>
<reference evidence="4 5" key="1">
    <citation type="submission" date="2018-08" db="EMBL/GenBank/DDBJ databases">
        <title>A genome reference for cultivated species of the human gut microbiota.</title>
        <authorList>
            <person name="Zou Y."/>
            <person name="Xue W."/>
            <person name="Luo G."/>
        </authorList>
    </citation>
    <scope>NUCLEOTIDE SEQUENCE [LARGE SCALE GENOMIC DNA]</scope>
    <source>
        <strain evidence="4 5">AM31-16AC</strain>
    </source>
</reference>
<feature type="domain" description="FecR protein" evidence="2">
    <location>
        <begin position="113"/>
        <end position="200"/>
    </location>
</feature>
<evidence type="ECO:0000259" key="3">
    <source>
        <dbReference type="Pfam" id="PF16344"/>
    </source>
</evidence>
<dbReference type="PANTHER" id="PTHR30273">
    <property type="entry name" value="PERIPLASMIC SIGNAL SENSOR AND SIGMA FACTOR ACTIVATOR FECR-RELATED"/>
    <property type="match status" value="1"/>
</dbReference>
<feature type="transmembrane region" description="Helical" evidence="1">
    <location>
        <begin position="76"/>
        <end position="97"/>
    </location>
</feature>
<dbReference type="PIRSF" id="PIRSF018266">
    <property type="entry name" value="FecR"/>
    <property type="match status" value="1"/>
</dbReference>
<dbReference type="GO" id="GO:0016989">
    <property type="term" value="F:sigma factor antagonist activity"/>
    <property type="evidence" value="ECO:0007669"/>
    <property type="project" value="TreeGrafter"/>
</dbReference>
<organism evidence="4 5">
    <name type="scientific">Bacteroides caccae</name>
    <dbReference type="NCBI Taxonomy" id="47678"/>
    <lineage>
        <taxon>Bacteria</taxon>
        <taxon>Pseudomonadati</taxon>
        <taxon>Bacteroidota</taxon>
        <taxon>Bacteroidia</taxon>
        <taxon>Bacteroidales</taxon>
        <taxon>Bacteroidaceae</taxon>
        <taxon>Bacteroides</taxon>
    </lineage>
</organism>
<dbReference type="AlphaFoldDB" id="A0A413MGR5"/>
<protein>
    <submittedName>
        <fullName evidence="4">FecR family protein</fullName>
    </submittedName>
</protein>
<dbReference type="Pfam" id="PF04773">
    <property type="entry name" value="FecR"/>
    <property type="match status" value="1"/>
</dbReference>
<dbReference type="Gene3D" id="3.55.50.30">
    <property type="match status" value="1"/>
</dbReference>
<evidence type="ECO:0000256" key="1">
    <source>
        <dbReference type="SAM" id="Phobius"/>
    </source>
</evidence>
<evidence type="ECO:0000313" key="4">
    <source>
        <dbReference type="EMBL" id="RHD51120.1"/>
    </source>
</evidence>
<dbReference type="Gene3D" id="2.60.120.1440">
    <property type="match status" value="1"/>
</dbReference>
<name>A0A413MGR5_9BACE</name>
<dbReference type="InterPro" id="IPR032508">
    <property type="entry name" value="FecR_C"/>
</dbReference>
<dbReference type="EMBL" id="QSJD01000006">
    <property type="protein sequence ID" value="RHD51120.1"/>
    <property type="molecule type" value="Genomic_DNA"/>
</dbReference>
<keyword evidence="1" id="KW-0472">Membrane</keyword>
<dbReference type="PANTHER" id="PTHR30273:SF2">
    <property type="entry name" value="PROTEIN FECR"/>
    <property type="match status" value="1"/>
</dbReference>
<gene>
    <name evidence="4" type="ORF">DW794_06015</name>
</gene>
<keyword evidence="1" id="KW-0812">Transmembrane</keyword>
<dbReference type="Proteomes" id="UP000284689">
    <property type="component" value="Unassembled WGS sequence"/>
</dbReference>
<dbReference type="RefSeq" id="WP_122141368.1">
    <property type="nucleotide sequence ID" value="NZ_JADNGD010000022.1"/>
</dbReference>
<keyword evidence="1" id="KW-1133">Transmembrane helix</keyword>
<comment type="caution">
    <text evidence="4">The sequence shown here is derived from an EMBL/GenBank/DDBJ whole genome shotgun (WGS) entry which is preliminary data.</text>
</comment>
<dbReference type="InterPro" id="IPR006860">
    <property type="entry name" value="FecR"/>
</dbReference>